<dbReference type="InterPro" id="IPR016186">
    <property type="entry name" value="C-type_lectin-like/link_sf"/>
</dbReference>
<evidence type="ECO:0000256" key="1">
    <source>
        <dbReference type="ARBA" id="ARBA00023157"/>
    </source>
</evidence>
<dbReference type="InParanoid" id="A0A671Y829"/>
<evidence type="ECO:0000313" key="4">
    <source>
        <dbReference type="Proteomes" id="UP000472265"/>
    </source>
</evidence>
<dbReference type="OMA" id="FICYSEC"/>
<dbReference type="InterPro" id="IPR016187">
    <property type="entry name" value="CTDL_fold"/>
</dbReference>
<dbReference type="SMART" id="SM00034">
    <property type="entry name" value="CLECT"/>
    <property type="match status" value="1"/>
</dbReference>
<dbReference type="PANTHER" id="PTHR45784:SF3">
    <property type="entry name" value="C-TYPE LECTIN DOMAIN FAMILY 4 MEMBER K-LIKE-RELATED"/>
    <property type="match status" value="1"/>
</dbReference>
<organism evidence="3 4">
    <name type="scientific">Sparus aurata</name>
    <name type="common">Gilthead sea bream</name>
    <dbReference type="NCBI Taxonomy" id="8175"/>
    <lineage>
        <taxon>Eukaryota</taxon>
        <taxon>Metazoa</taxon>
        <taxon>Chordata</taxon>
        <taxon>Craniata</taxon>
        <taxon>Vertebrata</taxon>
        <taxon>Euteleostomi</taxon>
        <taxon>Actinopterygii</taxon>
        <taxon>Neopterygii</taxon>
        <taxon>Teleostei</taxon>
        <taxon>Neoteleostei</taxon>
        <taxon>Acanthomorphata</taxon>
        <taxon>Eupercaria</taxon>
        <taxon>Spariformes</taxon>
        <taxon>Sparidae</taxon>
        <taxon>Sparus</taxon>
    </lineage>
</organism>
<dbReference type="Gene3D" id="3.10.100.10">
    <property type="entry name" value="Mannose-Binding Protein A, subunit A"/>
    <property type="match status" value="1"/>
</dbReference>
<reference evidence="3" key="2">
    <citation type="submission" date="2025-08" db="UniProtKB">
        <authorList>
            <consortium name="Ensembl"/>
        </authorList>
    </citation>
    <scope>IDENTIFICATION</scope>
</reference>
<dbReference type="InterPro" id="IPR001304">
    <property type="entry name" value="C-type_lectin-like"/>
</dbReference>
<reference evidence="3" key="1">
    <citation type="submission" date="2021-04" db="EMBL/GenBank/DDBJ databases">
        <authorList>
            <consortium name="Wellcome Sanger Institute Data Sharing"/>
        </authorList>
    </citation>
    <scope>NUCLEOTIDE SEQUENCE [LARGE SCALE GENOMIC DNA]</scope>
</reference>
<dbReference type="PROSITE" id="PS50041">
    <property type="entry name" value="C_TYPE_LECTIN_2"/>
    <property type="match status" value="1"/>
</dbReference>
<dbReference type="Proteomes" id="UP000472265">
    <property type="component" value="Chromosome 14"/>
</dbReference>
<proteinExistence type="predicted"/>
<dbReference type="GeneTree" id="ENSGT01100000263473"/>
<keyword evidence="4" id="KW-1185">Reference proteome</keyword>
<evidence type="ECO:0000313" key="3">
    <source>
        <dbReference type="Ensembl" id="ENSSAUP00010059680.1"/>
    </source>
</evidence>
<sequence length="97" mass="10986">MLYYCRKHYTDLASVRNAAENQKVDDVIPAGAAWIGLFRDSWKWSDGSFSSFRYWAPGQPDNYGGKEGCVSADLGGDGKWWDSPCDNKRPFICYSEC</sequence>
<dbReference type="InterPro" id="IPR018378">
    <property type="entry name" value="C-type_lectin_CS"/>
</dbReference>
<dbReference type="SUPFAM" id="SSF56436">
    <property type="entry name" value="C-type lectin-like"/>
    <property type="match status" value="1"/>
</dbReference>
<dbReference type="Pfam" id="PF00059">
    <property type="entry name" value="Lectin_C"/>
    <property type="match status" value="1"/>
</dbReference>
<dbReference type="Ensembl" id="ENSSAUT00010062599.1">
    <property type="protein sequence ID" value="ENSSAUP00010059680.1"/>
    <property type="gene ID" value="ENSSAUG00010024235.1"/>
</dbReference>
<name>A0A671Y829_SPAAU</name>
<accession>A0A671Y829</accession>
<dbReference type="PROSITE" id="PS00615">
    <property type="entry name" value="C_TYPE_LECTIN_1"/>
    <property type="match status" value="1"/>
</dbReference>
<dbReference type="AlphaFoldDB" id="A0A671Y829"/>
<keyword evidence="1" id="KW-1015">Disulfide bond</keyword>
<reference evidence="3" key="3">
    <citation type="submission" date="2025-09" db="UniProtKB">
        <authorList>
            <consortium name="Ensembl"/>
        </authorList>
    </citation>
    <scope>IDENTIFICATION</scope>
</reference>
<dbReference type="PANTHER" id="PTHR45784">
    <property type="entry name" value="C-TYPE LECTIN DOMAIN FAMILY 20 MEMBER A-RELATED"/>
    <property type="match status" value="1"/>
</dbReference>
<feature type="domain" description="C-type lectin" evidence="2">
    <location>
        <begin position="4"/>
        <end position="94"/>
    </location>
</feature>
<evidence type="ECO:0000259" key="2">
    <source>
        <dbReference type="PROSITE" id="PS50041"/>
    </source>
</evidence>
<protein>
    <recommendedName>
        <fullName evidence="2">C-type lectin domain-containing protein</fullName>
    </recommendedName>
</protein>